<gene>
    <name evidence="2" type="ORF">VITISV_023830</name>
</gene>
<protein>
    <submittedName>
        <fullName evidence="2">Uncharacterized protein</fullName>
    </submittedName>
</protein>
<accession>A5AUH9</accession>
<feature type="compositionally biased region" description="Polar residues" evidence="1">
    <location>
        <begin position="10"/>
        <end position="20"/>
    </location>
</feature>
<feature type="compositionally biased region" description="Pro residues" evidence="1">
    <location>
        <begin position="89"/>
        <end position="98"/>
    </location>
</feature>
<name>A5AUH9_VITVI</name>
<feature type="region of interest" description="Disordered" evidence="1">
    <location>
        <begin position="1"/>
        <end position="106"/>
    </location>
</feature>
<organism evidence="2">
    <name type="scientific">Vitis vinifera</name>
    <name type="common">Grape</name>
    <dbReference type="NCBI Taxonomy" id="29760"/>
    <lineage>
        <taxon>Eukaryota</taxon>
        <taxon>Viridiplantae</taxon>
        <taxon>Streptophyta</taxon>
        <taxon>Embryophyta</taxon>
        <taxon>Tracheophyta</taxon>
        <taxon>Spermatophyta</taxon>
        <taxon>Magnoliopsida</taxon>
        <taxon>eudicotyledons</taxon>
        <taxon>Gunneridae</taxon>
        <taxon>Pentapetalae</taxon>
        <taxon>rosids</taxon>
        <taxon>Vitales</taxon>
        <taxon>Vitaceae</taxon>
        <taxon>Viteae</taxon>
        <taxon>Vitis</taxon>
    </lineage>
</organism>
<evidence type="ECO:0000256" key="1">
    <source>
        <dbReference type="SAM" id="MobiDB-lite"/>
    </source>
</evidence>
<sequence>MAKTRGAKTPSPSARNSTLRASPMRDSMTEPPQPPVILPSKDGVSSSPPQRRYQTRRPPTTLRASSSHPKKSASRPPAKKARVSAPVQPSEPPQPQPPTTESQIPSGMTLEVVIRYHLEHLMTPRDFFYPRVALDFYQSMTTHHVRDPTVIHFTINGRHGILGARHITEALRIPYEPVYPEDYREWAHPSQSDMVHILSRGTSTSSFLLRKELPPNMFILDTLLHHNIFPLQHLVQRKGAILEALFRISKGFYFGPHHLIMTALLYFEEKPEALTGPDHPEIPQPEEPQYAEIPIEIIAPAPAVPSIVLTPEATSSAPLTTPRTPSVVPVTSAPHPSESTIAMFISDFRGLCHTLQTLTATQSVLAQQMVVVRAHQDQLIATQTQHTAILRQIHQHLGILSPPKYDMPGPSEPTDPSQDTLLVEQTMPTEERTTGEIEASIPSTKTFTAKPSSPHDPPTTI</sequence>
<reference evidence="2" key="1">
    <citation type="journal article" date="2007" name="PLoS ONE">
        <title>The first genome sequence of an elite grapevine cultivar (Pinot noir Vitis vinifera L.): coping with a highly heterozygous genome.</title>
        <authorList>
            <person name="Velasco R."/>
            <person name="Zharkikh A."/>
            <person name="Troggio M."/>
            <person name="Cartwright D.A."/>
            <person name="Cestaro A."/>
            <person name="Pruss D."/>
            <person name="Pindo M."/>
            <person name="FitzGerald L.M."/>
            <person name="Vezzulli S."/>
            <person name="Reid J."/>
            <person name="Malacarne G."/>
            <person name="Iliev D."/>
            <person name="Coppola G."/>
            <person name="Wardell B."/>
            <person name="Micheletti D."/>
            <person name="Macalma T."/>
            <person name="Facci M."/>
            <person name="Mitchell J.T."/>
            <person name="Perazzolli M."/>
            <person name="Eldredge G."/>
            <person name="Gatto P."/>
            <person name="Oyzerski R."/>
            <person name="Moretto M."/>
            <person name="Gutin N."/>
            <person name="Stefanini M."/>
            <person name="Chen Y."/>
            <person name="Segala C."/>
            <person name="Davenport C."/>
            <person name="Dematte L."/>
            <person name="Mraz A."/>
            <person name="Battilana J."/>
            <person name="Stormo K."/>
            <person name="Costa F."/>
            <person name="Tao Q."/>
            <person name="Si-Ammour A."/>
            <person name="Harkins T."/>
            <person name="Lackey A."/>
            <person name="Perbost C."/>
            <person name="Taillon B."/>
            <person name="Stella A."/>
            <person name="Solovyev V."/>
            <person name="Fawcett J.A."/>
            <person name="Sterck L."/>
            <person name="Vandepoele K."/>
            <person name="Grando S.M."/>
            <person name="Toppo S."/>
            <person name="Moser C."/>
            <person name="Lanchbury J."/>
            <person name="Bogden R."/>
            <person name="Skolnick M."/>
            <person name="Sgaramella V."/>
            <person name="Bhatnagar S.K."/>
            <person name="Fontana P."/>
            <person name="Gutin A."/>
            <person name="Van de Peer Y."/>
            <person name="Salamini F."/>
            <person name="Viola R."/>
        </authorList>
    </citation>
    <scope>NUCLEOTIDE SEQUENCE</scope>
</reference>
<feature type="region of interest" description="Disordered" evidence="1">
    <location>
        <begin position="427"/>
        <end position="461"/>
    </location>
</feature>
<feature type="compositionally biased region" description="Basic residues" evidence="1">
    <location>
        <begin position="68"/>
        <end position="82"/>
    </location>
</feature>
<dbReference type="AlphaFoldDB" id="A5AUH9"/>
<dbReference type="EMBL" id="AM436090">
    <property type="protein sequence ID" value="CAN69400.1"/>
    <property type="molecule type" value="Genomic_DNA"/>
</dbReference>
<evidence type="ECO:0000313" key="2">
    <source>
        <dbReference type="EMBL" id="CAN69400.1"/>
    </source>
</evidence>
<feature type="compositionally biased region" description="Polar residues" evidence="1">
    <location>
        <begin position="441"/>
        <end position="451"/>
    </location>
</feature>
<proteinExistence type="predicted"/>
<feature type="compositionally biased region" description="Low complexity" evidence="1">
    <location>
        <begin position="45"/>
        <end position="67"/>
    </location>
</feature>